<protein>
    <submittedName>
        <fullName evidence="1">Uncharacterized protein</fullName>
    </submittedName>
</protein>
<keyword evidence="2" id="KW-1185">Reference proteome</keyword>
<evidence type="ECO:0000313" key="1">
    <source>
        <dbReference type="EMBL" id="KAK8581424.1"/>
    </source>
</evidence>
<dbReference type="Proteomes" id="UP001472677">
    <property type="component" value="Unassembled WGS sequence"/>
</dbReference>
<sequence>MAKTDARKLKVHHKANTIHSLQDRNGVRLDTFEAISGEFIQFFSESLRAVDSNVEVLPDDLLREILDTVLSIEMQNHLVAHVT</sequence>
<evidence type="ECO:0000313" key="2">
    <source>
        <dbReference type="Proteomes" id="UP001472677"/>
    </source>
</evidence>
<proteinExistence type="predicted"/>
<reference evidence="1 2" key="1">
    <citation type="journal article" date="2024" name="G3 (Bethesda)">
        <title>Genome assembly of Hibiscus sabdariffa L. provides insights into metabolisms of medicinal natural products.</title>
        <authorList>
            <person name="Kim T."/>
        </authorList>
    </citation>
    <scope>NUCLEOTIDE SEQUENCE [LARGE SCALE GENOMIC DNA]</scope>
    <source>
        <strain evidence="1">TK-2024</strain>
        <tissue evidence="1">Old leaves</tissue>
    </source>
</reference>
<accession>A0ABR2FL47</accession>
<name>A0ABR2FL47_9ROSI</name>
<dbReference type="EMBL" id="JBBPBM010000006">
    <property type="protein sequence ID" value="KAK8581424.1"/>
    <property type="molecule type" value="Genomic_DNA"/>
</dbReference>
<organism evidence="1 2">
    <name type="scientific">Hibiscus sabdariffa</name>
    <name type="common">roselle</name>
    <dbReference type="NCBI Taxonomy" id="183260"/>
    <lineage>
        <taxon>Eukaryota</taxon>
        <taxon>Viridiplantae</taxon>
        <taxon>Streptophyta</taxon>
        <taxon>Embryophyta</taxon>
        <taxon>Tracheophyta</taxon>
        <taxon>Spermatophyta</taxon>
        <taxon>Magnoliopsida</taxon>
        <taxon>eudicotyledons</taxon>
        <taxon>Gunneridae</taxon>
        <taxon>Pentapetalae</taxon>
        <taxon>rosids</taxon>
        <taxon>malvids</taxon>
        <taxon>Malvales</taxon>
        <taxon>Malvaceae</taxon>
        <taxon>Malvoideae</taxon>
        <taxon>Hibiscus</taxon>
    </lineage>
</organism>
<comment type="caution">
    <text evidence="1">The sequence shown here is derived from an EMBL/GenBank/DDBJ whole genome shotgun (WGS) entry which is preliminary data.</text>
</comment>
<gene>
    <name evidence="1" type="ORF">V6N12_071649</name>
</gene>